<dbReference type="Gene3D" id="2.40.110.10">
    <property type="entry name" value="Butyryl-CoA Dehydrogenase, subunit A, domain 2"/>
    <property type="match status" value="1"/>
</dbReference>
<dbReference type="Gene3D" id="3.30.1540.10">
    <property type="entry name" value="formyl-coa transferase, domain 3"/>
    <property type="match status" value="1"/>
</dbReference>
<keyword evidence="10" id="KW-1185">Reference proteome</keyword>
<dbReference type="PANTHER" id="PTHR48207:SF3">
    <property type="entry name" value="SUCCINATE--HYDROXYMETHYLGLUTARATE COA-TRANSFERASE"/>
    <property type="match status" value="1"/>
</dbReference>
<keyword evidence="3" id="KW-0808">Transferase</keyword>
<dbReference type="InterPro" id="IPR037069">
    <property type="entry name" value="AcylCoA_DH/ox_N_sf"/>
</dbReference>
<dbReference type="InterPro" id="IPR050483">
    <property type="entry name" value="CoA-transferase_III_domain"/>
</dbReference>
<dbReference type="InterPro" id="IPR036250">
    <property type="entry name" value="AcylCo_DH-like_C"/>
</dbReference>
<dbReference type="InterPro" id="IPR006091">
    <property type="entry name" value="Acyl-CoA_Oxase/DH_mid-dom"/>
</dbReference>
<dbReference type="Pfam" id="PF02771">
    <property type="entry name" value="Acyl-CoA_dh_N"/>
    <property type="match status" value="1"/>
</dbReference>
<dbReference type="SUPFAM" id="SSF56645">
    <property type="entry name" value="Acyl-CoA dehydrogenase NM domain-like"/>
    <property type="match status" value="1"/>
</dbReference>
<reference evidence="9" key="1">
    <citation type="submission" date="2022-12" db="EMBL/GenBank/DDBJ databases">
        <authorList>
            <person name="Petersen C."/>
        </authorList>
    </citation>
    <scope>NUCLEOTIDE SEQUENCE</scope>
    <source>
        <strain evidence="9">IBT 29677</strain>
    </source>
</reference>
<dbReference type="Pfam" id="PF08028">
    <property type="entry name" value="Acyl-CoA_dh_2"/>
    <property type="match status" value="1"/>
</dbReference>
<dbReference type="Proteomes" id="UP001147747">
    <property type="component" value="Unassembled WGS sequence"/>
</dbReference>
<dbReference type="GO" id="GO:0016746">
    <property type="term" value="F:acyltransferase activity"/>
    <property type="evidence" value="ECO:0007669"/>
    <property type="project" value="InterPro"/>
</dbReference>
<evidence type="ECO:0000313" key="9">
    <source>
        <dbReference type="EMBL" id="KAJ5407671.1"/>
    </source>
</evidence>
<dbReference type="InterPro" id="IPR044855">
    <property type="entry name" value="CoA-Trfase_III_dom3_sf"/>
</dbReference>
<keyword evidence="2" id="KW-0285">Flavoprotein</keyword>
<dbReference type="Gene3D" id="1.20.140.10">
    <property type="entry name" value="Butyryl-CoA Dehydrogenase, subunit A, domain 3"/>
    <property type="match status" value="1"/>
</dbReference>
<dbReference type="SUPFAM" id="SSF47203">
    <property type="entry name" value="Acyl-CoA dehydrogenase C-terminal domain-like"/>
    <property type="match status" value="1"/>
</dbReference>
<dbReference type="GeneID" id="81365171"/>
<dbReference type="Pfam" id="PF02515">
    <property type="entry name" value="CoA_transf_3"/>
    <property type="match status" value="1"/>
</dbReference>
<feature type="domain" description="Acyl-CoA oxidase/dehydrogenase middle" evidence="5">
    <location>
        <begin position="618"/>
        <end position="715"/>
    </location>
</feature>
<keyword evidence="4" id="KW-0560">Oxidoreductase</keyword>
<dbReference type="CDD" id="cd00567">
    <property type="entry name" value="ACAD"/>
    <property type="match status" value="1"/>
</dbReference>
<evidence type="ECO:0000259" key="5">
    <source>
        <dbReference type="Pfam" id="PF02770"/>
    </source>
</evidence>
<dbReference type="EMBL" id="JAPZBU010000004">
    <property type="protein sequence ID" value="KAJ5407671.1"/>
    <property type="molecule type" value="Genomic_DNA"/>
</dbReference>
<feature type="domain" description="Acyl-CoA dehydrogenase/oxidase N-terminal" evidence="6">
    <location>
        <begin position="501"/>
        <end position="613"/>
    </location>
</feature>
<dbReference type="Gene3D" id="1.10.540.10">
    <property type="entry name" value="Acyl-CoA dehydrogenase/oxidase, N-terminal domain"/>
    <property type="match status" value="1"/>
</dbReference>
<dbReference type="InterPro" id="IPR023606">
    <property type="entry name" value="CoA-Trfase_III_dom_1_sf"/>
</dbReference>
<dbReference type="InterPro" id="IPR040771">
    <property type="entry name" value="TLP1_add_C"/>
</dbReference>
<dbReference type="InterPro" id="IPR013107">
    <property type="entry name" value="Acyl-CoA_DH_C"/>
</dbReference>
<dbReference type="Gene3D" id="3.40.47.10">
    <property type="match status" value="1"/>
</dbReference>
<evidence type="ECO:0000256" key="1">
    <source>
        <dbReference type="ARBA" id="ARBA00008383"/>
    </source>
</evidence>
<dbReference type="InterPro" id="IPR016039">
    <property type="entry name" value="Thiolase-like"/>
</dbReference>
<evidence type="ECO:0000256" key="4">
    <source>
        <dbReference type="ARBA" id="ARBA00023002"/>
    </source>
</evidence>
<dbReference type="GO" id="GO:0050660">
    <property type="term" value="F:flavin adenine dinucleotide binding"/>
    <property type="evidence" value="ECO:0007669"/>
    <property type="project" value="InterPro"/>
</dbReference>
<dbReference type="OrthoDB" id="435240at2759"/>
<sequence length="1169" mass="128909">MIPVIIGVADIKNRSAKPEDAKEPATLMLESINAAINDATTSSTTEAKLRSSIDSIDVVKTWTWPYSDLPALLGEKLGVQPRHKSYTDHGGNQPAKLLDDAARRIATGESHVAVITGAEALASLAGCVKEGKMPPPGWTTGPETESVTDVFTPTGRELTKNLGGIHSMGAPIHIYPLYENGFRAHRDQSIEKNHEESAILYGNFSEVAASNQYAWNYGLKPETANSIGTISKKNRMICFPYPLLMNAFNTVNLGAACIVTSTDFAKQLDIPEDKWIYPLGGAGFRERDLFWERPNFFESSAISQSLDKCLELTSLKTADIDIYDLYSCFPIVPKLACHHLGLSITKPEKPITVLGGLTSFGGAGNNYSMHAITEMARQLRGGSARNGLVLANGGFLSYQHVICISNRPRRDGSQYPDSSIFNTTIPDPIPPIDAEAEGKSQIETYTVEFGRDGRPTLAHIVRRNHLGTPYSLRFQSHRSQFARPLHARATEFLQNQDPDLSDSQRTVREAVGKICSDFPDEYWARVDESKEFPTELYDALARQGWLGICLPQRYGGSELGISEAAVMMQTISESGAGMTGASSIHMNIFGLEPVAKFGTEEQKERWLRPLIAGRERACFGVTEPNTGLDTLKLQSTARRYGDGYILSGQKIWISTAQQANKILILVRTTPRDQVRKPSQGLSLFYTDLQVPEVEITEIPKMGRAAVDTNTLFFDEWHVPEVDRVGPEDEGFKMIIHGMNAERILIGAEALGLGFAAIRRAALYAEAARMMIYQAARLYDEGYQGGEYANAGKYLAAEAAFEACERAILAHGGMGYAKEYHVERYLREVFIPRIAPGPFCTQILADYGADVLKVENPKGGDDTRRWKTAAEKDIWKSTENDISAYFCGVNRNKRSITLNFKEDKGREVLFRLVKNADVLVDNFVPGKMDELGIGYEKLHSINPSIIHASVSGLLRSKRPVRPSRGYDAIAAAEAGLLHITGEKDGPPTRPGLGLTDMSTGLYLHGAILAALFARQKSGKGQKIDASLFESQWKLSAGAQSTLSIVPYQAFQTKDSYIVLGATNDRQYQVLCRLMKRRDLAEDPLFASNDARVKNRDRLMKILKAIVRENSTDEWLQILEGSGMPYGPINTVEKVFSHPQTDAREMVHNIPYSAASSGQIKVLGSFCSSFL</sequence>
<comment type="similarity">
    <text evidence="1">Belongs to the CoA-transferase III family.</text>
</comment>
<dbReference type="Gene3D" id="3.40.50.10540">
    <property type="entry name" value="Crotonobetainyl-coa:carnitine coa-transferase, domain 1"/>
    <property type="match status" value="1"/>
</dbReference>
<evidence type="ECO:0000256" key="2">
    <source>
        <dbReference type="ARBA" id="ARBA00022630"/>
    </source>
</evidence>
<evidence type="ECO:0000259" key="6">
    <source>
        <dbReference type="Pfam" id="PF02771"/>
    </source>
</evidence>
<organism evidence="9 10">
    <name type="scientific">Penicillium cosmopolitanum</name>
    <dbReference type="NCBI Taxonomy" id="1131564"/>
    <lineage>
        <taxon>Eukaryota</taxon>
        <taxon>Fungi</taxon>
        <taxon>Dikarya</taxon>
        <taxon>Ascomycota</taxon>
        <taxon>Pezizomycotina</taxon>
        <taxon>Eurotiomycetes</taxon>
        <taxon>Eurotiomycetidae</taxon>
        <taxon>Eurotiales</taxon>
        <taxon>Aspergillaceae</taxon>
        <taxon>Penicillium</taxon>
    </lineage>
</organism>
<dbReference type="InterPro" id="IPR046373">
    <property type="entry name" value="Acyl-CoA_Oxase/DH_mid-dom_sf"/>
</dbReference>
<feature type="domain" description="Thiolase-like protein type 1 additional C-terminal" evidence="8">
    <location>
        <begin position="427"/>
        <end position="463"/>
    </location>
</feature>
<name>A0A9X0BCL2_9EURO</name>
<evidence type="ECO:0000259" key="7">
    <source>
        <dbReference type="Pfam" id="PF08028"/>
    </source>
</evidence>
<dbReference type="InterPro" id="IPR003673">
    <property type="entry name" value="CoA-Trfase_fam_III"/>
</dbReference>
<accession>A0A9X0BCL2</accession>
<evidence type="ECO:0000256" key="3">
    <source>
        <dbReference type="ARBA" id="ARBA00022679"/>
    </source>
</evidence>
<dbReference type="InterPro" id="IPR009100">
    <property type="entry name" value="AcylCoA_DH/oxidase_NM_dom_sf"/>
</dbReference>
<feature type="domain" description="Acyl-CoA dehydrogenase C-terminal" evidence="7">
    <location>
        <begin position="757"/>
        <end position="830"/>
    </location>
</feature>
<evidence type="ECO:0008006" key="11">
    <source>
        <dbReference type="Google" id="ProtNLM"/>
    </source>
</evidence>
<dbReference type="RefSeq" id="XP_056491986.1">
    <property type="nucleotide sequence ID" value="XM_056626191.1"/>
</dbReference>
<comment type="caution">
    <text evidence="9">The sequence shown here is derived from an EMBL/GenBank/DDBJ whole genome shotgun (WGS) entry which is preliminary data.</text>
</comment>
<evidence type="ECO:0000259" key="8">
    <source>
        <dbReference type="Pfam" id="PF18313"/>
    </source>
</evidence>
<evidence type="ECO:0000313" key="10">
    <source>
        <dbReference type="Proteomes" id="UP001147747"/>
    </source>
</evidence>
<dbReference type="AlphaFoldDB" id="A0A9X0BCL2"/>
<proteinExistence type="inferred from homology"/>
<dbReference type="GO" id="GO:0047369">
    <property type="term" value="F:succinate-hydroxymethylglutarate CoA-transferase activity"/>
    <property type="evidence" value="ECO:0007669"/>
    <property type="project" value="TreeGrafter"/>
</dbReference>
<dbReference type="SUPFAM" id="SSF53901">
    <property type="entry name" value="Thiolase-like"/>
    <property type="match status" value="1"/>
</dbReference>
<dbReference type="PANTHER" id="PTHR48207">
    <property type="entry name" value="SUCCINATE--HYDROXYMETHYLGLUTARATE COA-TRANSFERASE"/>
    <property type="match status" value="1"/>
</dbReference>
<dbReference type="Pfam" id="PF02770">
    <property type="entry name" value="Acyl-CoA_dh_M"/>
    <property type="match status" value="1"/>
</dbReference>
<dbReference type="InterPro" id="IPR013786">
    <property type="entry name" value="AcylCoA_DH/ox_N"/>
</dbReference>
<dbReference type="SUPFAM" id="SSF89796">
    <property type="entry name" value="CoA-transferase family III (CaiB/BaiF)"/>
    <property type="match status" value="1"/>
</dbReference>
<reference evidence="9" key="2">
    <citation type="journal article" date="2023" name="IMA Fungus">
        <title>Comparative genomic study of the Penicillium genus elucidates a diverse pangenome and 15 lateral gene transfer events.</title>
        <authorList>
            <person name="Petersen C."/>
            <person name="Sorensen T."/>
            <person name="Nielsen M.R."/>
            <person name="Sondergaard T.E."/>
            <person name="Sorensen J.L."/>
            <person name="Fitzpatrick D.A."/>
            <person name="Frisvad J.C."/>
            <person name="Nielsen K.L."/>
        </authorList>
    </citation>
    <scope>NUCLEOTIDE SEQUENCE</scope>
    <source>
        <strain evidence="9">IBT 29677</strain>
    </source>
</reference>
<dbReference type="Pfam" id="PF18313">
    <property type="entry name" value="TLP1_add_C"/>
    <property type="match status" value="1"/>
</dbReference>
<dbReference type="GO" id="GO:0005739">
    <property type="term" value="C:mitochondrion"/>
    <property type="evidence" value="ECO:0007669"/>
    <property type="project" value="TreeGrafter"/>
</dbReference>
<protein>
    <recommendedName>
        <fullName evidence="11">Thiolase-like protein type 1 additional C-terminal domain-containing protein</fullName>
    </recommendedName>
</protein>
<dbReference type="GO" id="GO:0016627">
    <property type="term" value="F:oxidoreductase activity, acting on the CH-CH group of donors"/>
    <property type="evidence" value="ECO:0007669"/>
    <property type="project" value="InterPro"/>
</dbReference>
<gene>
    <name evidence="9" type="ORF">N7509_001554</name>
</gene>